<feature type="compositionally biased region" description="Low complexity" evidence="6">
    <location>
        <begin position="196"/>
        <end position="210"/>
    </location>
</feature>
<dbReference type="PANTHER" id="PTHR44019:SF20">
    <property type="entry name" value="WD REPEAT-CONTAINING PROTEIN 55"/>
    <property type="match status" value="1"/>
</dbReference>
<evidence type="ECO:0000256" key="3">
    <source>
        <dbReference type="ARBA" id="ARBA00022737"/>
    </source>
</evidence>
<dbReference type="PANTHER" id="PTHR44019">
    <property type="entry name" value="WD REPEAT-CONTAINING PROTEIN 55"/>
    <property type="match status" value="1"/>
</dbReference>
<evidence type="ECO:0000256" key="6">
    <source>
        <dbReference type="SAM" id="MobiDB-lite"/>
    </source>
</evidence>
<organism evidence="7 8">
    <name type="scientific">Salinomyces thailandicus</name>
    <dbReference type="NCBI Taxonomy" id="706561"/>
    <lineage>
        <taxon>Eukaryota</taxon>
        <taxon>Fungi</taxon>
        <taxon>Dikarya</taxon>
        <taxon>Ascomycota</taxon>
        <taxon>Pezizomycotina</taxon>
        <taxon>Dothideomycetes</taxon>
        <taxon>Dothideomycetidae</taxon>
        <taxon>Mycosphaerellales</taxon>
        <taxon>Teratosphaeriaceae</taxon>
        <taxon>Salinomyces</taxon>
    </lineage>
</organism>
<evidence type="ECO:0000256" key="5">
    <source>
        <dbReference type="ARBA" id="ARBA00039514"/>
    </source>
</evidence>
<evidence type="ECO:0000313" key="7">
    <source>
        <dbReference type="EMBL" id="TKA21721.1"/>
    </source>
</evidence>
<reference evidence="7 8" key="1">
    <citation type="submission" date="2017-03" db="EMBL/GenBank/DDBJ databases">
        <title>Genomes of endolithic fungi from Antarctica.</title>
        <authorList>
            <person name="Coleine C."/>
            <person name="Masonjones S."/>
            <person name="Stajich J.E."/>
        </authorList>
    </citation>
    <scope>NUCLEOTIDE SEQUENCE [LARGE SCALE GENOMIC DNA]</scope>
    <source>
        <strain evidence="7 8">CCFEE 6315</strain>
    </source>
</reference>
<dbReference type="InterPro" id="IPR036322">
    <property type="entry name" value="WD40_repeat_dom_sf"/>
</dbReference>
<dbReference type="InterPro" id="IPR015943">
    <property type="entry name" value="WD40/YVTN_repeat-like_dom_sf"/>
</dbReference>
<dbReference type="EMBL" id="NAJL01000106">
    <property type="protein sequence ID" value="TKA21721.1"/>
    <property type="molecule type" value="Genomic_DNA"/>
</dbReference>
<name>A0A4U0TIV4_9PEZI</name>
<dbReference type="AlphaFoldDB" id="A0A4U0TIV4"/>
<dbReference type="Proteomes" id="UP000308549">
    <property type="component" value="Unassembled WGS sequence"/>
</dbReference>
<dbReference type="SMART" id="SM00320">
    <property type="entry name" value="WD40"/>
    <property type="match status" value="3"/>
</dbReference>
<feature type="region of interest" description="Disordered" evidence="6">
    <location>
        <begin position="376"/>
        <end position="461"/>
    </location>
</feature>
<sequence length="461" mass="47796">MFDTICTLPLAADLFAQAVHPTAPLVAVGLSSGHVASLQLPPAGEEDHHAARPSGTSILRQRRGSNGDGVVETAWRTKRHKGSCRCLGFSLDGLHLYSAGTDGIVKAADTTTGHVVGKLAVPSPPSTTNSATTPDAPTVLHALTPQTLLLGTDAGSLHLYDLRVPHPTPATTNPTNQAFTHPTRPAATHHPHPDDLTSLTPLPASSTSTSGFPKQWLSTGGTTLALTDLRRGVLVQSEDQDDLLLSSCYLEGLPASKGSTAEKAIVGGSEGVLTVWERGAWTDSAARIHVSRGKETVDVLAVVPDGVAGGVGGRKTVAVGLGDGNVKFVGLGGRGVLGEVRHDELEGVVGLGFAGDGRMVSGGGQVVKVWQERIQGLGADDDDDDDEETDREDQDEDGEGSRVVSASKALARDASDEGDMDDSAASGSSSEEEQPKRRRKKRKRGKGPAPAANGLSFSGLD</sequence>
<feature type="compositionally biased region" description="Acidic residues" evidence="6">
    <location>
        <begin position="379"/>
        <end position="398"/>
    </location>
</feature>
<feature type="compositionally biased region" description="Basic residues" evidence="6">
    <location>
        <begin position="436"/>
        <end position="446"/>
    </location>
</feature>
<evidence type="ECO:0000313" key="8">
    <source>
        <dbReference type="Proteomes" id="UP000308549"/>
    </source>
</evidence>
<keyword evidence="3" id="KW-0677">Repeat</keyword>
<accession>A0A4U0TIV4</accession>
<dbReference type="SUPFAM" id="SSF50978">
    <property type="entry name" value="WD40 repeat-like"/>
    <property type="match status" value="1"/>
</dbReference>
<evidence type="ECO:0000256" key="4">
    <source>
        <dbReference type="ARBA" id="ARBA00039238"/>
    </source>
</evidence>
<dbReference type="InterPro" id="IPR001680">
    <property type="entry name" value="WD40_rpt"/>
</dbReference>
<feature type="region of interest" description="Disordered" evidence="6">
    <location>
        <begin position="168"/>
        <end position="214"/>
    </location>
</feature>
<comment type="similarity">
    <text evidence="1">Belongs to the WD repeat WDR55 family.</text>
</comment>
<dbReference type="InterPro" id="IPR050505">
    <property type="entry name" value="WDR55/POC1"/>
</dbReference>
<feature type="region of interest" description="Disordered" evidence="6">
    <location>
        <begin position="40"/>
        <end position="67"/>
    </location>
</feature>
<keyword evidence="2" id="KW-0853">WD repeat</keyword>
<dbReference type="Gene3D" id="2.130.10.10">
    <property type="entry name" value="YVTN repeat-like/Quinoprotein amine dehydrogenase"/>
    <property type="match status" value="1"/>
</dbReference>
<feature type="compositionally biased region" description="Low complexity" evidence="6">
    <location>
        <begin position="169"/>
        <end position="188"/>
    </location>
</feature>
<keyword evidence="8" id="KW-1185">Reference proteome</keyword>
<protein>
    <recommendedName>
        <fullName evidence="4">WD repeat-containing protein JIP5</fullName>
    </recommendedName>
    <alternativeName>
        <fullName evidence="5">WD repeat-containing protein jip5</fullName>
    </alternativeName>
</protein>
<dbReference type="OrthoDB" id="2288928at2759"/>
<evidence type="ECO:0000256" key="1">
    <source>
        <dbReference type="ARBA" id="ARBA00007625"/>
    </source>
</evidence>
<proteinExistence type="inferred from homology"/>
<evidence type="ECO:0000256" key="2">
    <source>
        <dbReference type="ARBA" id="ARBA00022574"/>
    </source>
</evidence>
<comment type="caution">
    <text evidence="7">The sequence shown here is derived from an EMBL/GenBank/DDBJ whole genome shotgun (WGS) entry which is preliminary data.</text>
</comment>
<gene>
    <name evidence="7" type="ORF">B0A50_08716</name>
</gene>